<evidence type="ECO:0000313" key="4">
    <source>
        <dbReference type="Proteomes" id="UP000027073"/>
    </source>
</evidence>
<dbReference type="Proteomes" id="UP000027073">
    <property type="component" value="Unassembled WGS sequence"/>
</dbReference>
<name>A0A067NR42_PLEO1</name>
<proteinExistence type="predicted"/>
<sequence length="374" mass="41845">MNRELKRGLEDTQQQLGNMIKSQKAVIEAHLSTLKSSHNEELARAKDDAEKEVCQCLTVDILPDLFMLKLVSLRCQIETLKHAALDQSIALETCNQELVRTKDDAEQELISLRCQIETLKHGALDKSAALEICNRELIRTKDDAEQELIGLRGQIESLKYAASNELHEIIHTHERKEALALQHVAAMQAEFGILTKELQARYHEVPLVPVIQRLHSQVAAEHGMAARGAQSQGHSHFQCTQIPDVEARVVQTDSRRTLSKGIQVRCTRNGETQTEHLPKSDKSVQLRCTRTGQAQTEAQPTSDKSVQLRFMRTGQAQAKSSPPSHIVQTQTEPPQASTRLEAESGRSFDPDDSHKNGVNVGVDDFVHFQDDRIS</sequence>
<feature type="compositionally biased region" description="Polar residues" evidence="2">
    <location>
        <begin position="314"/>
        <end position="338"/>
    </location>
</feature>
<keyword evidence="1" id="KW-0175">Coiled coil</keyword>
<evidence type="ECO:0000256" key="1">
    <source>
        <dbReference type="SAM" id="Coils"/>
    </source>
</evidence>
<dbReference type="OrthoDB" id="10544416at2759"/>
<dbReference type="VEuPathDB" id="FungiDB:PLEOSDRAFT_1085368"/>
<dbReference type="AlphaFoldDB" id="A0A067NR42"/>
<organism evidence="3 4">
    <name type="scientific">Pleurotus ostreatus (strain PC15)</name>
    <name type="common">Oyster mushroom</name>
    <dbReference type="NCBI Taxonomy" id="1137138"/>
    <lineage>
        <taxon>Eukaryota</taxon>
        <taxon>Fungi</taxon>
        <taxon>Dikarya</taxon>
        <taxon>Basidiomycota</taxon>
        <taxon>Agaricomycotina</taxon>
        <taxon>Agaricomycetes</taxon>
        <taxon>Agaricomycetidae</taxon>
        <taxon>Agaricales</taxon>
        <taxon>Pleurotineae</taxon>
        <taxon>Pleurotaceae</taxon>
        <taxon>Pleurotus</taxon>
    </lineage>
</organism>
<feature type="compositionally biased region" description="Basic and acidic residues" evidence="2">
    <location>
        <begin position="364"/>
        <end position="374"/>
    </location>
</feature>
<feature type="region of interest" description="Disordered" evidence="2">
    <location>
        <begin position="314"/>
        <end position="374"/>
    </location>
</feature>
<dbReference type="EMBL" id="KL198010">
    <property type="protein sequence ID" value="KDQ26106.1"/>
    <property type="molecule type" value="Genomic_DNA"/>
</dbReference>
<evidence type="ECO:0000313" key="3">
    <source>
        <dbReference type="EMBL" id="KDQ26106.1"/>
    </source>
</evidence>
<protein>
    <submittedName>
        <fullName evidence="3">Uncharacterized protein</fullName>
    </submittedName>
</protein>
<reference evidence="4" key="1">
    <citation type="journal article" date="2014" name="Proc. Natl. Acad. Sci. U.S.A.">
        <title>Extensive sampling of basidiomycete genomes demonstrates inadequacy of the white-rot/brown-rot paradigm for wood decay fungi.</title>
        <authorList>
            <person name="Riley R."/>
            <person name="Salamov A.A."/>
            <person name="Brown D.W."/>
            <person name="Nagy L.G."/>
            <person name="Floudas D."/>
            <person name="Held B.W."/>
            <person name="Levasseur A."/>
            <person name="Lombard V."/>
            <person name="Morin E."/>
            <person name="Otillar R."/>
            <person name="Lindquist E.A."/>
            <person name="Sun H."/>
            <person name="LaButti K.M."/>
            <person name="Schmutz J."/>
            <person name="Jabbour D."/>
            <person name="Luo H."/>
            <person name="Baker S.E."/>
            <person name="Pisabarro A.G."/>
            <person name="Walton J.D."/>
            <person name="Blanchette R.A."/>
            <person name="Henrissat B."/>
            <person name="Martin F."/>
            <person name="Cullen D."/>
            <person name="Hibbett D.S."/>
            <person name="Grigoriev I.V."/>
        </authorList>
    </citation>
    <scope>NUCLEOTIDE SEQUENCE [LARGE SCALE GENOMIC DNA]</scope>
    <source>
        <strain evidence="4">PC15</strain>
    </source>
</reference>
<gene>
    <name evidence="3" type="ORF">PLEOSDRAFT_1085368</name>
</gene>
<evidence type="ECO:0000256" key="2">
    <source>
        <dbReference type="SAM" id="MobiDB-lite"/>
    </source>
</evidence>
<dbReference type="InParanoid" id="A0A067NR42"/>
<dbReference type="HOGENOM" id="CLU_739913_0_0_1"/>
<accession>A0A067NR42</accession>
<feature type="compositionally biased region" description="Basic and acidic residues" evidence="2">
    <location>
        <begin position="340"/>
        <end position="355"/>
    </location>
</feature>
<feature type="coiled-coil region" evidence="1">
    <location>
        <begin position="95"/>
        <end position="161"/>
    </location>
</feature>